<reference evidence="2" key="1">
    <citation type="submission" date="2015-07" db="EMBL/GenBank/DDBJ databases">
        <title>Adaptation to a free-living lifestyle via gene acquisitions in the diplomonad Trepomonas sp. PC1.</title>
        <authorList>
            <person name="Xu F."/>
            <person name="Jerlstrom-Hultqvist J."/>
            <person name="Kolisko M."/>
            <person name="Simpson A.G.B."/>
            <person name="Roger A.J."/>
            <person name="Svard S.G."/>
            <person name="Andersson J.O."/>
        </authorList>
    </citation>
    <scope>NUCLEOTIDE SEQUENCE</scope>
    <source>
        <strain evidence="2">PC1</strain>
    </source>
</reference>
<dbReference type="GO" id="GO:0004843">
    <property type="term" value="F:cysteine-type deubiquitinase activity"/>
    <property type="evidence" value="ECO:0007669"/>
    <property type="project" value="InterPro"/>
</dbReference>
<dbReference type="SUPFAM" id="SSF54001">
    <property type="entry name" value="Cysteine proteinases"/>
    <property type="match status" value="1"/>
</dbReference>
<feature type="non-terminal residue" evidence="2">
    <location>
        <position position="275"/>
    </location>
</feature>
<feature type="non-terminal residue" evidence="2">
    <location>
        <position position="1"/>
    </location>
</feature>
<dbReference type="PROSITE" id="PS50235">
    <property type="entry name" value="USP_3"/>
    <property type="match status" value="1"/>
</dbReference>
<dbReference type="Pfam" id="PF00443">
    <property type="entry name" value="UCH"/>
    <property type="match status" value="1"/>
</dbReference>
<protein>
    <submittedName>
        <fullName evidence="2">Ubiquitin carboxyl-terminal hydrolase family protein</fullName>
    </submittedName>
</protein>
<dbReference type="PANTHER" id="PTHR21646">
    <property type="entry name" value="UBIQUITIN CARBOXYL-TERMINAL HYDROLASE"/>
    <property type="match status" value="1"/>
</dbReference>
<dbReference type="GO" id="GO:0016579">
    <property type="term" value="P:protein deubiquitination"/>
    <property type="evidence" value="ECO:0007669"/>
    <property type="project" value="InterPro"/>
</dbReference>
<name>A0A146K7R5_9EUKA</name>
<gene>
    <name evidence="2" type="ORF">TPC1_16692</name>
</gene>
<evidence type="ECO:0000313" key="2">
    <source>
        <dbReference type="EMBL" id="JAP91636.1"/>
    </source>
</evidence>
<organism evidence="2">
    <name type="scientific">Trepomonas sp. PC1</name>
    <dbReference type="NCBI Taxonomy" id="1076344"/>
    <lineage>
        <taxon>Eukaryota</taxon>
        <taxon>Metamonada</taxon>
        <taxon>Diplomonadida</taxon>
        <taxon>Hexamitidae</taxon>
        <taxon>Hexamitinae</taxon>
        <taxon>Trepomonas</taxon>
    </lineage>
</organism>
<keyword evidence="2" id="KW-0378">Hydrolase</keyword>
<dbReference type="InterPro" id="IPR001394">
    <property type="entry name" value="Peptidase_C19_UCH"/>
</dbReference>
<dbReference type="Gene3D" id="3.90.70.10">
    <property type="entry name" value="Cysteine proteinases"/>
    <property type="match status" value="1"/>
</dbReference>
<evidence type="ECO:0000259" key="1">
    <source>
        <dbReference type="PROSITE" id="PS50235"/>
    </source>
</evidence>
<dbReference type="InterPro" id="IPR050185">
    <property type="entry name" value="Ub_carboxyl-term_hydrolase"/>
</dbReference>
<dbReference type="InterPro" id="IPR028889">
    <property type="entry name" value="USP"/>
</dbReference>
<sequence length="275" mass="32216">NSALQLFCNTSLIENTTNSGEISLELLKFYKNYIQTTSSPQNLKQLIGRKYRQFSGYQHQDAHELLITLIDLIHHEQKQKGRYTQIDYDLMPIKEAFDHYKGAMQQFEQSKIQNTLKFYEIRTHKCQKCQSQTFSFQQEQEKIQDLKQQFNTDSDQLLTKYCRQCKCQEKHISKSQIYEAPKQLIVVLKRFTQSGGKDSKRYELPLQVTINEYTGESKKYKAKAVILHSGSTGGGHYTAWVRRGEQWFDCNDSLVQTCTVNLCDPRVYVVSYEQQ</sequence>
<dbReference type="AlphaFoldDB" id="A0A146K7R5"/>
<proteinExistence type="predicted"/>
<dbReference type="InterPro" id="IPR038765">
    <property type="entry name" value="Papain-like_cys_pep_sf"/>
</dbReference>
<feature type="domain" description="USP" evidence="1">
    <location>
        <begin position="1"/>
        <end position="275"/>
    </location>
</feature>
<dbReference type="EMBL" id="GDID01004970">
    <property type="protein sequence ID" value="JAP91636.1"/>
    <property type="molecule type" value="Transcribed_RNA"/>
</dbReference>
<accession>A0A146K7R5</accession>